<organism evidence="1 2">
    <name type="scientific">Halogeometricum luteum</name>
    <dbReference type="NCBI Taxonomy" id="2950537"/>
    <lineage>
        <taxon>Archaea</taxon>
        <taxon>Methanobacteriati</taxon>
        <taxon>Methanobacteriota</taxon>
        <taxon>Stenosarchaea group</taxon>
        <taxon>Halobacteria</taxon>
        <taxon>Halobacteriales</taxon>
        <taxon>Haloferacaceae</taxon>
        <taxon>Halogeometricum</taxon>
    </lineage>
</organism>
<comment type="caution">
    <text evidence="1">The sequence shown here is derived from an EMBL/GenBank/DDBJ whole genome shotgun (WGS) entry which is preliminary data.</text>
</comment>
<evidence type="ECO:0000313" key="1">
    <source>
        <dbReference type="EMBL" id="MDS0296919.1"/>
    </source>
</evidence>
<keyword evidence="2" id="KW-1185">Reference proteome</keyword>
<dbReference type="EMBL" id="JAMQOQ010000009">
    <property type="protein sequence ID" value="MDS0296919.1"/>
    <property type="molecule type" value="Genomic_DNA"/>
</dbReference>
<accession>A0ABU2G9P3</accession>
<protein>
    <submittedName>
        <fullName evidence="1">Uncharacterized protein</fullName>
    </submittedName>
</protein>
<gene>
    <name evidence="1" type="ORF">NDI79_22395</name>
</gene>
<dbReference type="Proteomes" id="UP001254813">
    <property type="component" value="Unassembled WGS sequence"/>
</dbReference>
<reference evidence="1 2" key="1">
    <citation type="submission" date="2022-06" db="EMBL/GenBank/DDBJ databases">
        <title>Halogeometricum sp. a new haloarchaeum isolate from saline soil.</title>
        <authorList>
            <person name="Strakova D."/>
            <person name="Galisteo C."/>
            <person name="Sanchez-Porro C."/>
            <person name="Ventosa A."/>
        </authorList>
    </citation>
    <scope>NUCLEOTIDE SEQUENCE [LARGE SCALE GENOMIC DNA]</scope>
    <source>
        <strain evidence="2">S3BR25-2</strain>
    </source>
</reference>
<proteinExistence type="predicted"/>
<name>A0ABU2G9P3_9EURY</name>
<evidence type="ECO:0000313" key="2">
    <source>
        <dbReference type="Proteomes" id="UP001254813"/>
    </source>
</evidence>
<sequence>MRSWEDLHLSVHPVQDISYVVVNEKSSRERVALAHEEFDAESLVQGEPFEEVVNGGYMNMNID</sequence>